<dbReference type="InterPro" id="IPR014743">
    <property type="entry name" value="Cl-channel_core"/>
</dbReference>
<protein>
    <submittedName>
        <fullName evidence="14">H(+)/Cl(-) exchange transporter ClcA</fullName>
    </submittedName>
</protein>
<evidence type="ECO:0000256" key="11">
    <source>
        <dbReference type="SAM" id="MobiDB-lite"/>
    </source>
</evidence>
<dbReference type="PANTHER" id="PTHR43427:SF6">
    <property type="entry name" value="CHLORIDE CHANNEL PROTEIN CLC-E"/>
    <property type="match status" value="1"/>
</dbReference>
<keyword evidence="9" id="KW-0407">Ion channel</keyword>
<evidence type="ECO:0000256" key="7">
    <source>
        <dbReference type="ARBA" id="ARBA00023173"/>
    </source>
</evidence>
<dbReference type="InterPro" id="IPR046342">
    <property type="entry name" value="CBS_dom_sf"/>
</dbReference>
<evidence type="ECO:0000256" key="4">
    <source>
        <dbReference type="ARBA" id="ARBA00022989"/>
    </source>
</evidence>
<evidence type="ECO:0000256" key="1">
    <source>
        <dbReference type="ARBA" id="ARBA00004141"/>
    </source>
</evidence>
<feature type="transmembrane region" description="Helical" evidence="12">
    <location>
        <begin position="325"/>
        <end position="343"/>
    </location>
</feature>
<evidence type="ECO:0000313" key="14">
    <source>
        <dbReference type="EMBL" id="TWT48889.1"/>
    </source>
</evidence>
<dbReference type="EMBL" id="SJPH01000001">
    <property type="protein sequence ID" value="TWT48889.1"/>
    <property type="molecule type" value="Genomic_DNA"/>
</dbReference>
<dbReference type="SUPFAM" id="SSF81340">
    <property type="entry name" value="Clc chloride channel"/>
    <property type="match status" value="1"/>
</dbReference>
<dbReference type="SUPFAM" id="SSF54631">
    <property type="entry name" value="CBS-domain pair"/>
    <property type="match status" value="1"/>
</dbReference>
<evidence type="ECO:0000256" key="6">
    <source>
        <dbReference type="ARBA" id="ARBA00023136"/>
    </source>
</evidence>
<dbReference type="Pfam" id="PF00654">
    <property type="entry name" value="Voltage_CLC"/>
    <property type="match status" value="1"/>
</dbReference>
<dbReference type="AlphaFoldDB" id="A0A5C5WFM4"/>
<dbReference type="Pfam" id="PF00571">
    <property type="entry name" value="CBS"/>
    <property type="match status" value="2"/>
</dbReference>
<evidence type="ECO:0000256" key="8">
    <source>
        <dbReference type="ARBA" id="ARBA00023214"/>
    </source>
</evidence>
<dbReference type="PRINTS" id="PR00762">
    <property type="entry name" value="CLCHANNEL"/>
</dbReference>
<keyword evidence="7" id="KW-0869">Chloride channel</keyword>
<keyword evidence="4 12" id="KW-1133">Transmembrane helix</keyword>
<feature type="transmembrane region" description="Helical" evidence="12">
    <location>
        <begin position="516"/>
        <end position="536"/>
    </location>
</feature>
<dbReference type="OrthoDB" id="9812438at2"/>
<dbReference type="PROSITE" id="PS51371">
    <property type="entry name" value="CBS"/>
    <property type="match status" value="2"/>
</dbReference>
<dbReference type="GO" id="GO:0034707">
    <property type="term" value="C:chloride channel complex"/>
    <property type="evidence" value="ECO:0007669"/>
    <property type="project" value="UniProtKB-KW"/>
</dbReference>
<keyword evidence="6 12" id="KW-0472">Membrane</keyword>
<organism evidence="14 15">
    <name type="scientific">Botrimarina hoheduenensis</name>
    <dbReference type="NCBI Taxonomy" id="2528000"/>
    <lineage>
        <taxon>Bacteria</taxon>
        <taxon>Pseudomonadati</taxon>
        <taxon>Planctomycetota</taxon>
        <taxon>Planctomycetia</taxon>
        <taxon>Pirellulales</taxon>
        <taxon>Lacipirellulaceae</taxon>
        <taxon>Botrimarina</taxon>
    </lineage>
</organism>
<dbReference type="PANTHER" id="PTHR43427">
    <property type="entry name" value="CHLORIDE CHANNEL PROTEIN CLC-E"/>
    <property type="match status" value="1"/>
</dbReference>
<proteinExistence type="predicted"/>
<dbReference type="Proteomes" id="UP000318995">
    <property type="component" value="Unassembled WGS sequence"/>
</dbReference>
<name>A0A5C5WFM4_9BACT</name>
<evidence type="ECO:0000256" key="3">
    <source>
        <dbReference type="ARBA" id="ARBA00022692"/>
    </source>
</evidence>
<evidence type="ECO:0000256" key="12">
    <source>
        <dbReference type="SAM" id="Phobius"/>
    </source>
</evidence>
<dbReference type="Gene3D" id="3.10.580.10">
    <property type="entry name" value="CBS-domain"/>
    <property type="match status" value="1"/>
</dbReference>
<evidence type="ECO:0000313" key="15">
    <source>
        <dbReference type="Proteomes" id="UP000318995"/>
    </source>
</evidence>
<reference evidence="14 15" key="1">
    <citation type="submission" date="2019-02" db="EMBL/GenBank/DDBJ databases">
        <title>Deep-cultivation of Planctomycetes and their phenomic and genomic characterization uncovers novel biology.</title>
        <authorList>
            <person name="Wiegand S."/>
            <person name="Jogler M."/>
            <person name="Boedeker C."/>
            <person name="Pinto D."/>
            <person name="Vollmers J."/>
            <person name="Rivas-Marin E."/>
            <person name="Kohn T."/>
            <person name="Peeters S.H."/>
            <person name="Heuer A."/>
            <person name="Rast P."/>
            <person name="Oberbeckmann S."/>
            <person name="Bunk B."/>
            <person name="Jeske O."/>
            <person name="Meyerdierks A."/>
            <person name="Storesund J.E."/>
            <person name="Kallscheuer N."/>
            <person name="Luecker S."/>
            <person name="Lage O.M."/>
            <person name="Pohl T."/>
            <person name="Merkel B.J."/>
            <person name="Hornburger P."/>
            <person name="Mueller R.-W."/>
            <person name="Bruemmer F."/>
            <person name="Labrenz M."/>
            <person name="Spormann A.M."/>
            <person name="Op Den Camp H."/>
            <person name="Overmann J."/>
            <person name="Amann R."/>
            <person name="Jetten M.S.M."/>
            <person name="Mascher T."/>
            <person name="Medema M.H."/>
            <person name="Devos D.P."/>
            <person name="Kaster A.-K."/>
            <person name="Ovreas L."/>
            <person name="Rohde M."/>
            <person name="Galperin M.Y."/>
            <person name="Jogler C."/>
        </authorList>
    </citation>
    <scope>NUCLEOTIDE SEQUENCE [LARGE SCALE GENOMIC DNA]</scope>
    <source>
        <strain evidence="14 15">Pla111</strain>
    </source>
</reference>
<evidence type="ECO:0000259" key="13">
    <source>
        <dbReference type="PROSITE" id="PS51371"/>
    </source>
</evidence>
<accession>A0A5C5WFM4</accession>
<evidence type="ECO:0000256" key="9">
    <source>
        <dbReference type="ARBA" id="ARBA00023303"/>
    </source>
</evidence>
<evidence type="ECO:0000256" key="5">
    <source>
        <dbReference type="ARBA" id="ARBA00023065"/>
    </source>
</evidence>
<sequence length="698" mass="74339">MGRYTAKRLGARPVRKGGGSRAKPVRYRLVALSAGSHPPIHPSATAVPALLARLIAAVSKRFERGVVPGSSLTILLAGLVGLAAGFAAAFFGHFIHEITEATYGAANSRRGESFVWTLAVMACPALAMLFVAWLTRRFAPEAQGAGIPEVITAVARHDGVIRPRIAAVKIVASGITIGAGGSVGREGPIVQIGSALGSTAGQLFKLSAKNIKVLVAAGAAAGISATFNAPLAGVIFASEIILGSFAVESLTPIVLASVVADVVQQRFGEHRLDPAFKDLQYEFAGAWVQLPSYLLLGLVAGLAAAAFIKVLYATDRIAERLLPRWWIKALVLGLIVGGVGVLYPASPPVVSRSAERDAALRPPLPPVMGVGYEVVEHALHLKRTESQAVPKQNGEPAPFSLNPFETLFRTAPEREVKLAPERMLAELAWLAPLILLKPLLTSLTLAGGGSGGVFAPSLYLGATLGAAFGLVANLALPELSNSPGVYAIVGMSAVVAGTTQGVLSAILIVYEMTDQYAIILPIMAAACVSSVIARMIDQDSIYYKKLTLRGEHISRGHDLHNLDHVMVRDVMIRRFPKLAPADNALEIVRIAREHPELESLPVMSDDGKLIGIIRAEDLHRVLDSDISPRLVNAEDIALRTPLSVHPAQNLLEAMRDFGARDVETLPVEVGAGENRRLVGLLLRSDVIRRYRQEMLQRR</sequence>
<evidence type="ECO:0000256" key="10">
    <source>
        <dbReference type="PROSITE-ProRule" id="PRU00703"/>
    </source>
</evidence>
<feature type="domain" description="CBS" evidence="13">
    <location>
        <begin position="571"/>
        <end position="629"/>
    </location>
</feature>
<keyword evidence="5" id="KW-0406">Ion transport</keyword>
<feature type="region of interest" description="Disordered" evidence="11">
    <location>
        <begin position="1"/>
        <end position="21"/>
    </location>
</feature>
<dbReference type="InterPro" id="IPR000644">
    <property type="entry name" value="CBS_dom"/>
</dbReference>
<dbReference type="SMART" id="SM00116">
    <property type="entry name" value="CBS"/>
    <property type="match status" value="2"/>
</dbReference>
<feature type="transmembrane region" description="Helical" evidence="12">
    <location>
        <begin position="293"/>
        <end position="313"/>
    </location>
</feature>
<keyword evidence="15" id="KW-1185">Reference proteome</keyword>
<feature type="transmembrane region" description="Helical" evidence="12">
    <location>
        <begin position="213"/>
        <end position="235"/>
    </location>
</feature>
<feature type="transmembrane region" description="Helical" evidence="12">
    <location>
        <begin position="114"/>
        <end position="134"/>
    </location>
</feature>
<feature type="transmembrane region" description="Helical" evidence="12">
    <location>
        <begin position="427"/>
        <end position="446"/>
    </location>
</feature>
<evidence type="ECO:0000256" key="2">
    <source>
        <dbReference type="ARBA" id="ARBA00022448"/>
    </source>
</evidence>
<keyword evidence="8" id="KW-0868">Chloride</keyword>
<comment type="subcellular location">
    <subcellularLocation>
        <location evidence="1">Membrane</location>
        <topology evidence="1">Multi-pass membrane protein</topology>
    </subcellularLocation>
</comment>
<feature type="transmembrane region" description="Helical" evidence="12">
    <location>
        <begin position="72"/>
        <end position="94"/>
    </location>
</feature>
<keyword evidence="3 12" id="KW-0812">Transmembrane</keyword>
<dbReference type="CDD" id="cd00400">
    <property type="entry name" value="Voltage_gated_ClC"/>
    <property type="match status" value="1"/>
</dbReference>
<gene>
    <name evidence="14" type="primary">clcA</name>
    <name evidence="14" type="ORF">Pla111_06650</name>
</gene>
<keyword evidence="10" id="KW-0129">CBS domain</keyword>
<feature type="compositionally biased region" description="Basic residues" evidence="11">
    <location>
        <begin position="1"/>
        <end position="15"/>
    </location>
</feature>
<dbReference type="Gene3D" id="1.10.3080.10">
    <property type="entry name" value="Clc chloride channel"/>
    <property type="match status" value="1"/>
</dbReference>
<dbReference type="InterPro" id="IPR001807">
    <property type="entry name" value="ClC"/>
</dbReference>
<dbReference type="InterPro" id="IPR050368">
    <property type="entry name" value="ClC-type_chloride_channel"/>
</dbReference>
<dbReference type="GO" id="GO:0005254">
    <property type="term" value="F:chloride channel activity"/>
    <property type="evidence" value="ECO:0007669"/>
    <property type="project" value="UniProtKB-KW"/>
</dbReference>
<feature type="transmembrane region" description="Helical" evidence="12">
    <location>
        <begin position="458"/>
        <end position="476"/>
    </location>
</feature>
<feature type="transmembrane region" description="Helical" evidence="12">
    <location>
        <begin position="488"/>
        <end position="510"/>
    </location>
</feature>
<comment type="caution">
    <text evidence="14">The sequence shown here is derived from an EMBL/GenBank/DDBJ whole genome shotgun (WGS) entry which is preliminary data.</text>
</comment>
<keyword evidence="2" id="KW-0813">Transport</keyword>
<feature type="domain" description="CBS" evidence="13">
    <location>
        <begin position="637"/>
        <end position="697"/>
    </location>
</feature>